<dbReference type="InterPro" id="IPR011989">
    <property type="entry name" value="ARM-like"/>
</dbReference>
<keyword evidence="1 4" id="KW-0349">Heme</keyword>
<dbReference type="InterPro" id="IPR011041">
    <property type="entry name" value="Quinoprot_gluc/sorb_DH_b-prop"/>
</dbReference>
<evidence type="ECO:0000256" key="1">
    <source>
        <dbReference type="ARBA" id="ARBA00022617"/>
    </source>
</evidence>
<accession>A0A2D0NBP1</accession>
<dbReference type="GO" id="GO:0046872">
    <property type="term" value="F:metal ion binding"/>
    <property type="evidence" value="ECO:0007669"/>
    <property type="project" value="UniProtKB-KW"/>
</dbReference>
<comment type="caution">
    <text evidence="6">The sequence shown here is derived from an EMBL/GenBank/DDBJ whole genome shotgun (WGS) entry which is preliminary data.</text>
</comment>
<evidence type="ECO:0000313" key="7">
    <source>
        <dbReference type="Proteomes" id="UP000223913"/>
    </source>
</evidence>
<proteinExistence type="predicted"/>
<dbReference type="AlphaFoldDB" id="A0A2D0NBP1"/>
<dbReference type="Gene3D" id="2.120.10.30">
    <property type="entry name" value="TolB, C-terminal domain"/>
    <property type="match status" value="1"/>
</dbReference>
<keyword evidence="3 4" id="KW-0408">Iron</keyword>
<dbReference type="InterPro" id="IPR009056">
    <property type="entry name" value="Cyt_c-like_dom"/>
</dbReference>
<dbReference type="InterPro" id="IPR036909">
    <property type="entry name" value="Cyt_c-like_dom_sf"/>
</dbReference>
<dbReference type="Gene3D" id="1.25.10.10">
    <property type="entry name" value="Leucine-rich Repeat Variant"/>
    <property type="match status" value="3"/>
</dbReference>
<dbReference type="PANTHER" id="PTHR33546:SF1">
    <property type="entry name" value="LARGE, MULTIFUNCTIONAL SECRETED PROTEIN"/>
    <property type="match status" value="1"/>
</dbReference>
<dbReference type="InterPro" id="IPR013428">
    <property type="entry name" value="Membrane-bound_put_N"/>
</dbReference>
<dbReference type="GO" id="GO:0009055">
    <property type="term" value="F:electron transfer activity"/>
    <property type="evidence" value="ECO:0007669"/>
    <property type="project" value="InterPro"/>
</dbReference>
<organism evidence="6 7">
    <name type="scientific">Flavilitoribacter nigricans (strain ATCC 23147 / DSM 23189 / NBRC 102662 / NCIMB 1420 / SS-2)</name>
    <name type="common">Lewinella nigricans</name>
    <dbReference type="NCBI Taxonomy" id="1122177"/>
    <lineage>
        <taxon>Bacteria</taxon>
        <taxon>Pseudomonadati</taxon>
        <taxon>Bacteroidota</taxon>
        <taxon>Saprospiria</taxon>
        <taxon>Saprospirales</taxon>
        <taxon>Lewinellaceae</taxon>
        <taxon>Flavilitoribacter</taxon>
    </lineage>
</organism>
<dbReference type="NCBIfam" id="TIGR02603">
    <property type="entry name" value="CxxCH_TIGR02603"/>
    <property type="match status" value="1"/>
</dbReference>
<dbReference type="NCBIfam" id="TIGR02604">
    <property type="entry name" value="Piru_Ver_Nterm"/>
    <property type="match status" value="1"/>
</dbReference>
<dbReference type="InterPro" id="IPR016024">
    <property type="entry name" value="ARM-type_fold"/>
</dbReference>
<dbReference type="EMBL" id="PDUD01000019">
    <property type="protein sequence ID" value="PHN05905.1"/>
    <property type="molecule type" value="Genomic_DNA"/>
</dbReference>
<gene>
    <name evidence="6" type="ORF">CRP01_13060</name>
</gene>
<evidence type="ECO:0000256" key="3">
    <source>
        <dbReference type="ARBA" id="ARBA00023004"/>
    </source>
</evidence>
<evidence type="ECO:0000313" key="6">
    <source>
        <dbReference type="EMBL" id="PHN05905.1"/>
    </source>
</evidence>
<dbReference type="InterPro" id="IPR011042">
    <property type="entry name" value="6-blade_b-propeller_TolB-like"/>
</dbReference>
<dbReference type="InterPro" id="IPR004155">
    <property type="entry name" value="PBS_lyase_HEAT"/>
</dbReference>
<reference evidence="6 7" key="1">
    <citation type="submission" date="2017-10" db="EMBL/GenBank/DDBJ databases">
        <title>The draft genome sequence of Lewinella nigricans NBRC 102662.</title>
        <authorList>
            <person name="Wang K."/>
        </authorList>
    </citation>
    <scope>NUCLEOTIDE SEQUENCE [LARGE SCALE GENOMIC DNA]</scope>
    <source>
        <strain evidence="6 7">NBRC 102662</strain>
    </source>
</reference>
<keyword evidence="7" id="KW-1185">Reference proteome</keyword>
<dbReference type="Proteomes" id="UP000223913">
    <property type="component" value="Unassembled WGS sequence"/>
</dbReference>
<dbReference type="SUPFAM" id="SSF46626">
    <property type="entry name" value="Cytochrome c"/>
    <property type="match status" value="1"/>
</dbReference>
<evidence type="ECO:0000259" key="5">
    <source>
        <dbReference type="PROSITE" id="PS51007"/>
    </source>
</evidence>
<name>A0A2D0NBP1_FLAN2</name>
<protein>
    <submittedName>
        <fullName evidence="6">Heme-binding protein</fullName>
    </submittedName>
</protein>
<dbReference type="GO" id="GO:0020037">
    <property type="term" value="F:heme binding"/>
    <property type="evidence" value="ECO:0007669"/>
    <property type="project" value="InterPro"/>
</dbReference>
<dbReference type="InterPro" id="IPR013427">
    <property type="entry name" value="Haem-bd_dom_put"/>
</dbReference>
<dbReference type="SMART" id="SM00567">
    <property type="entry name" value="EZ_HEAT"/>
    <property type="match status" value="5"/>
</dbReference>
<dbReference type="Pfam" id="PF03130">
    <property type="entry name" value="HEAT_PBS"/>
    <property type="match status" value="1"/>
</dbReference>
<keyword evidence="2 4" id="KW-0479">Metal-binding</keyword>
<dbReference type="Gene3D" id="1.10.760.10">
    <property type="entry name" value="Cytochrome c-like domain"/>
    <property type="match status" value="1"/>
</dbReference>
<dbReference type="PROSITE" id="PS51007">
    <property type="entry name" value="CYTC"/>
    <property type="match status" value="1"/>
</dbReference>
<dbReference type="InterPro" id="IPR055557">
    <property type="entry name" value="DUF7133"/>
</dbReference>
<evidence type="ECO:0000256" key="4">
    <source>
        <dbReference type="PROSITE-ProRule" id="PRU00433"/>
    </source>
</evidence>
<dbReference type="Pfam" id="PF23500">
    <property type="entry name" value="DUF7133"/>
    <property type="match status" value="1"/>
</dbReference>
<feature type="domain" description="Cytochrome c" evidence="5">
    <location>
        <begin position="1001"/>
        <end position="1138"/>
    </location>
</feature>
<sequence length="1141" mass="125655">MLWCLLGLAALAYTGCQNTETPSVEEDGDDIEFTPHVVELDPAAAAAQAREIRENYPAVKILDGLELSLWASDSLSPDPIALKMDEQGRAYVTRAVRQKNSEFDIRGHRDWMTASISLQSVEDRREFLRTTFAPEKSEENEWLEDLNGDGSHDWKDLTVERDQILRLEDRDGDGVADLSRVFVESPHTEVTDVAGGVLPFGGDVYMAQAPDLWRYTDTDGDGMADTKFSLAHGYQMHIGFGAHGMSGVTYGPDGKIYWGIGDIGMNVTDRSGKHWMYPNQGVICRANPDGSDFEVFAAGLRNTHEFVFDDYGNLISVDNDGDHPGESERLVHIVNGSDTGWRINWQFGKYTDPDNNSYKVWMDEGLYKPRFEGQAAYITPCIRNYHNGPTGMVYYPGTGLNDSFKKNFLVVEFPGSPARANIYGFRLDPKGATFDFKDERTVINGVLATGMDMGPDGALYFSDWMEGWGTKGIGRVWKLDDPTQVDSPIRKEVQQLIEADFSGRTPAELGELLAHVDRRIRLKAQFELAKRGDDGNTVFVKASQNSDEQLARIHGIWGIGQLAAKNADYAEPLQGLLQDADPEIRAQAAKIIGDVRYAPAAESLIPLVNNEAPRVRFYATEALGRIAHKPAIPSIIEMLGNNNDEDAYLRHAGALALARIGDAAPVLALSNNNSRALRIAAVVALRRMKEPGIREFLKDQDEYIVTEAARAINDDFSIPEALPDLARLLGTTSFTNEALIRRAINANLRVGKEENLKTLSTYATKQGVPETMRAEAIATLGVWAKPSVLDRVDGRLRGPVERDLAPVQAALKPIIPTLFADKNVALQAAGAEAAGKAKLGEFAPQLFDMVQNHKDKDVRIAALQALADLEADQSISAIRFALDDQERDVRVNALRLVSEQDIPADELIDLFSIVLEKATIREQQQALRGLSELPIEKTKPLLNSLLDKLTAGDLPPGIQLELTEAIEESELPELLEKMETYRKSLDPEDVVAQYRDALEGGNPWRGRNIFLSHETSQCVRCHSLEPGEGSDVGPLLAGIGAKYDREELLRSLVAPSARIAPGYGVVVLTLSDGKTVSGILKEENDQQLVIQVGDESPQRIDKSKVTERIDAASSMPAMGAIMEREELRDLVAFLVSLGDPT</sequence>
<dbReference type="PANTHER" id="PTHR33546">
    <property type="entry name" value="LARGE, MULTIFUNCTIONAL SECRETED PROTEIN-RELATED"/>
    <property type="match status" value="1"/>
</dbReference>
<dbReference type="SUPFAM" id="SSF48371">
    <property type="entry name" value="ARM repeat"/>
    <property type="match status" value="1"/>
</dbReference>
<dbReference type="Pfam" id="PF13646">
    <property type="entry name" value="HEAT_2"/>
    <property type="match status" value="1"/>
</dbReference>
<evidence type="ECO:0000256" key="2">
    <source>
        <dbReference type="ARBA" id="ARBA00022723"/>
    </source>
</evidence>
<dbReference type="SUPFAM" id="SSF50952">
    <property type="entry name" value="Soluble quinoprotein glucose dehydrogenase"/>
    <property type="match status" value="1"/>
</dbReference>